<organism evidence="6 7">
    <name type="scientific">Planococcus rifietoensis</name>
    <dbReference type="NCBI Taxonomy" id="200991"/>
    <lineage>
        <taxon>Bacteria</taxon>
        <taxon>Bacillati</taxon>
        <taxon>Bacillota</taxon>
        <taxon>Bacilli</taxon>
        <taxon>Bacillales</taxon>
        <taxon>Caryophanaceae</taxon>
        <taxon>Planococcus</taxon>
    </lineage>
</organism>
<dbReference type="Pfam" id="PF07992">
    <property type="entry name" value="Pyr_redox_2"/>
    <property type="match status" value="1"/>
</dbReference>
<dbReference type="PRINTS" id="PR00368">
    <property type="entry name" value="FADPNR"/>
</dbReference>
<evidence type="ECO:0000313" key="6">
    <source>
        <dbReference type="EMBL" id="ALS75904.1"/>
    </source>
</evidence>
<evidence type="ECO:0000256" key="4">
    <source>
        <dbReference type="ARBA" id="ARBA00023002"/>
    </source>
</evidence>
<accession>A0A0U2XIB9</accession>
<dbReference type="RefSeq" id="WP_058382607.1">
    <property type="nucleotide sequence ID" value="NZ_CP013659.2"/>
</dbReference>
<keyword evidence="7" id="KW-1185">Reference proteome</keyword>
<evidence type="ECO:0000259" key="5">
    <source>
        <dbReference type="Pfam" id="PF07992"/>
    </source>
</evidence>
<proteinExistence type="predicted"/>
<evidence type="ECO:0000256" key="1">
    <source>
        <dbReference type="ARBA" id="ARBA00001974"/>
    </source>
</evidence>
<gene>
    <name evidence="6" type="ORF">AUC31_12175</name>
</gene>
<name>A0A0U2XIB9_9BACL</name>
<dbReference type="InterPro" id="IPR023753">
    <property type="entry name" value="FAD/NAD-binding_dom"/>
</dbReference>
<reference evidence="6" key="1">
    <citation type="submission" date="2016-01" db="EMBL/GenBank/DDBJ databases">
        <title>Complete genome of Planococcus rifietoensis type strain M8.</title>
        <authorList>
            <person name="See-Too W.S."/>
        </authorList>
    </citation>
    <scope>NUCLEOTIDE SEQUENCE [LARGE SCALE GENOMIC DNA]</scope>
    <source>
        <strain evidence="6">M8</strain>
    </source>
</reference>
<comment type="subunit">
    <text evidence="2">Homodimer.</text>
</comment>
<evidence type="ECO:0000256" key="3">
    <source>
        <dbReference type="ARBA" id="ARBA00022630"/>
    </source>
</evidence>
<dbReference type="InterPro" id="IPR050097">
    <property type="entry name" value="Ferredoxin-NADP_redctase_2"/>
</dbReference>
<dbReference type="PANTHER" id="PTHR48105">
    <property type="entry name" value="THIOREDOXIN REDUCTASE 1-RELATED-RELATED"/>
    <property type="match status" value="1"/>
</dbReference>
<dbReference type="InterPro" id="IPR036188">
    <property type="entry name" value="FAD/NAD-bd_sf"/>
</dbReference>
<evidence type="ECO:0000313" key="7">
    <source>
        <dbReference type="Proteomes" id="UP000067683"/>
    </source>
</evidence>
<dbReference type="EMBL" id="CP013659">
    <property type="protein sequence ID" value="ALS75904.1"/>
    <property type="molecule type" value="Genomic_DNA"/>
</dbReference>
<dbReference type="AlphaFoldDB" id="A0A0U2XIB9"/>
<dbReference type="SUPFAM" id="SSF51905">
    <property type="entry name" value="FAD/NAD(P)-binding domain"/>
    <property type="match status" value="1"/>
</dbReference>
<dbReference type="Proteomes" id="UP000067683">
    <property type="component" value="Chromosome"/>
</dbReference>
<dbReference type="PRINTS" id="PR00469">
    <property type="entry name" value="PNDRDTASEII"/>
</dbReference>
<comment type="cofactor">
    <cofactor evidence="1">
        <name>FAD</name>
        <dbReference type="ChEBI" id="CHEBI:57692"/>
    </cofactor>
</comment>
<keyword evidence="3" id="KW-0285">Flavoprotein</keyword>
<dbReference type="GO" id="GO:0016491">
    <property type="term" value="F:oxidoreductase activity"/>
    <property type="evidence" value="ECO:0007669"/>
    <property type="project" value="UniProtKB-KW"/>
</dbReference>
<dbReference type="Gene3D" id="3.50.50.60">
    <property type="entry name" value="FAD/NAD(P)-binding domain"/>
    <property type="match status" value="2"/>
</dbReference>
<dbReference type="KEGG" id="prt:AUC31_12175"/>
<feature type="domain" description="FAD/NAD(P)-binding" evidence="5">
    <location>
        <begin position="13"/>
        <end position="291"/>
    </location>
</feature>
<evidence type="ECO:0000256" key="2">
    <source>
        <dbReference type="ARBA" id="ARBA00011738"/>
    </source>
</evidence>
<dbReference type="OrthoDB" id="9806179at2"/>
<keyword evidence="4" id="KW-0560">Oxidoreductase</keyword>
<dbReference type="STRING" id="200991.AUC31_12175"/>
<protein>
    <submittedName>
        <fullName evidence="6">Pyridine nucleotide-disulfide oxidoreductase</fullName>
    </submittedName>
</protein>
<sequence>MNDSLVNQEALLDCAIIGGGPAGLNAALVLGRSLKKTMLFDDNQPRNRVTHESHGFLTRDGIDPQELKRLAQQELTHYPDVQVNTSRVATVTKEPKAFRIETEGGEVFQARRVILATGFTETLPDIPRVQEFYGTSLFSCPFCDGYEMRGEPLVIVSENEAAGHLAKVVSNWTNNLIIATNGKKHITPTEQKTLEHHGVLVYEEPIRSLDGENGKLRAITFEDGTTIERSGGFVTAEWHQSTSIAKDLGCYINERGGVETDPMQRTNVEGVFACGDISMGPAQLIIAAGQGSLAATSVVAAFTEERFGE</sequence>